<feature type="region of interest" description="Disordered" evidence="2">
    <location>
        <begin position="104"/>
        <end position="166"/>
    </location>
</feature>
<dbReference type="GO" id="GO:0016460">
    <property type="term" value="C:myosin II complex"/>
    <property type="evidence" value="ECO:0007669"/>
    <property type="project" value="TreeGrafter"/>
</dbReference>
<dbReference type="GO" id="GO:0051015">
    <property type="term" value="F:actin filament binding"/>
    <property type="evidence" value="ECO:0007669"/>
    <property type="project" value="TreeGrafter"/>
</dbReference>
<feature type="compositionally biased region" description="Low complexity" evidence="2">
    <location>
        <begin position="2633"/>
        <end position="2647"/>
    </location>
</feature>
<reference evidence="3" key="1">
    <citation type="submission" date="2022-07" db="EMBL/GenBank/DDBJ databases">
        <title>Phylogenomic reconstructions and comparative analyses of Kickxellomycotina fungi.</title>
        <authorList>
            <person name="Reynolds N.K."/>
            <person name="Stajich J.E."/>
            <person name="Barry K."/>
            <person name="Grigoriev I.V."/>
            <person name="Crous P."/>
            <person name="Smith M.E."/>
        </authorList>
    </citation>
    <scope>NUCLEOTIDE SEQUENCE</scope>
    <source>
        <strain evidence="3">NBRC 100468</strain>
    </source>
</reference>
<dbReference type="PANTHER" id="PTHR45615:SF40">
    <property type="entry name" value="MYOSIN HEAVY CHAIN, NON-MUSCLE"/>
    <property type="match status" value="1"/>
</dbReference>
<feature type="compositionally biased region" description="Polar residues" evidence="2">
    <location>
        <begin position="530"/>
        <end position="565"/>
    </location>
</feature>
<dbReference type="GO" id="GO:0032982">
    <property type="term" value="C:myosin filament"/>
    <property type="evidence" value="ECO:0007669"/>
    <property type="project" value="TreeGrafter"/>
</dbReference>
<feature type="compositionally biased region" description="Basic and acidic residues" evidence="2">
    <location>
        <begin position="1647"/>
        <end position="1669"/>
    </location>
</feature>
<feature type="compositionally biased region" description="Polar residues" evidence="2">
    <location>
        <begin position="683"/>
        <end position="696"/>
    </location>
</feature>
<feature type="compositionally biased region" description="Low complexity" evidence="2">
    <location>
        <begin position="716"/>
        <end position="729"/>
    </location>
</feature>
<feature type="compositionally biased region" description="Polar residues" evidence="2">
    <location>
        <begin position="294"/>
        <end position="311"/>
    </location>
</feature>
<keyword evidence="4" id="KW-1185">Reference proteome</keyword>
<evidence type="ECO:0000313" key="4">
    <source>
        <dbReference type="Proteomes" id="UP001150538"/>
    </source>
</evidence>
<feature type="coiled-coil region" evidence="1">
    <location>
        <begin position="880"/>
        <end position="1048"/>
    </location>
</feature>
<feature type="compositionally biased region" description="Polar residues" evidence="2">
    <location>
        <begin position="661"/>
        <end position="673"/>
    </location>
</feature>
<feature type="region of interest" description="Disordered" evidence="2">
    <location>
        <begin position="1971"/>
        <end position="2005"/>
    </location>
</feature>
<feature type="region of interest" description="Disordered" evidence="2">
    <location>
        <begin position="1590"/>
        <end position="1614"/>
    </location>
</feature>
<feature type="coiled-coil region" evidence="1">
    <location>
        <begin position="2043"/>
        <end position="2174"/>
    </location>
</feature>
<feature type="region of interest" description="Disordered" evidence="2">
    <location>
        <begin position="489"/>
        <end position="754"/>
    </location>
</feature>
<proteinExistence type="predicted"/>
<feature type="region of interest" description="Disordered" evidence="2">
    <location>
        <begin position="1080"/>
        <end position="1115"/>
    </location>
</feature>
<feature type="region of interest" description="Disordered" evidence="2">
    <location>
        <begin position="238"/>
        <end position="260"/>
    </location>
</feature>
<keyword evidence="1" id="KW-0175">Coiled coil</keyword>
<dbReference type="PANTHER" id="PTHR45615">
    <property type="entry name" value="MYOSIN HEAVY CHAIN, NON-MUSCLE"/>
    <property type="match status" value="1"/>
</dbReference>
<evidence type="ECO:0000256" key="2">
    <source>
        <dbReference type="SAM" id="MobiDB-lite"/>
    </source>
</evidence>
<feature type="region of interest" description="Disordered" evidence="2">
    <location>
        <begin position="2568"/>
        <end position="2647"/>
    </location>
</feature>
<feature type="region of interest" description="Disordered" evidence="2">
    <location>
        <begin position="1735"/>
        <end position="1760"/>
    </location>
</feature>
<feature type="region of interest" description="Disordered" evidence="2">
    <location>
        <begin position="1810"/>
        <end position="1850"/>
    </location>
</feature>
<feature type="region of interest" description="Disordered" evidence="2">
    <location>
        <begin position="294"/>
        <end position="315"/>
    </location>
</feature>
<feature type="compositionally biased region" description="Basic residues" evidence="2">
    <location>
        <begin position="1971"/>
        <end position="1986"/>
    </location>
</feature>
<evidence type="ECO:0000256" key="1">
    <source>
        <dbReference type="SAM" id="Coils"/>
    </source>
</evidence>
<organism evidence="3 4">
    <name type="scientific">Mycoemilia scoparia</name>
    <dbReference type="NCBI Taxonomy" id="417184"/>
    <lineage>
        <taxon>Eukaryota</taxon>
        <taxon>Fungi</taxon>
        <taxon>Fungi incertae sedis</taxon>
        <taxon>Zoopagomycota</taxon>
        <taxon>Kickxellomycotina</taxon>
        <taxon>Kickxellomycetes</taxon>
        <taxon>Kickxellales</taxon>
        <taxon>Kickxellaceae</taxon>
        <taxon>Mycoemilia</taxon>
    </lineage>
</organism>
<gene>
    <name evidence="3" type="ORF">H4219_001758</name>
</gene>
<feature type="region of interest" description="Disordered" evidence="2">
    <location>
        <begin position="184"/>
        <end position="219"/>
    </location>
</feature>
<name>A0A9W8DV99_9FUNG</name>
<protein>
    <submittedName>
        <fullName evidence="3">Uncharacterized protein</fullName>
    </submittedName>
</protein>
<feature type="compositionally biased region" description="Low complexity" evidence="2">
    <location>
        <begin position="1743"/>
        <end position="1752"/>
    </location>
</feature>
<dbReference type="EMBL" id="JANBPU010000022">
    <property type="protein sequence ID" value="KAJ1919729.1"/>
    <property type="molecule type" value="Genomic_DNA"/>
</dbReference>
<feature type="compositionally biased region" description="Polar residues" evidence="2">
    <location>
        <begin position="48"/>
        <end position="67"/>
    </location>
</feature>
<dbReference type="GO" id="GO:0005737">
    <property type="term" value="C:cytoplasm"/>
    <property type="evidence" value="ECO:0007669"/>
    <property type="project" value="TreeGrafter"/>
</dbReference>
<feature type="compositionally biased region" description="Polar residues" evidence="2">
    <location>
        <begin position="791"/>
        <end position="801"/>
    </location>
</feature>
<evidence type="ECO:0000313" key="3">
    <source>
        <dbReference type="EMBL" id="KAJ1919729.1"/>
    </source>
</evidence>
<feature type="compositionally biased region" description="Polar residues" evidence="2">
    <location>
        <begin position="636"/>
        <end position="652"/>
    </location>
</feature>
<feature type="coiled-coil region" evidence="1">
    <location>
        <begin position="1868"/>
        <end position="1909"/>
    </location>
</feature>
<feature type="compositionally biased region" description="Low complexity" evidence="2">
    <location>
        <begin position="591"/>
        <end position="631"/>
    </location>
</feature>
<dbReference type="Gene3D" id="1.10.287.1490">
    <property type="match status" value="1"/>
</dbReference>
<dbReference type="Proteomes" id="UP001150538">
    <property type="component" value="Unassembled WGS sequence"/>
</dbReference>
<feature type="compositionally biased region" description="Basic and acidic residues" evidence="2">
    <location>
        <begin position="508"/>
        <end position="520"/>
    </location>
</feature>
<sequence>MSESINSQGTFNIDGLDTDIDFNATHSQSEANNVTFDDVADNSKSDHTNTMNQTGTTHSLGLSTPGSNALRDAMTSSDDHKNMDPNTSLSDQFLKDGGQIVERWSWGLGTPTSKGATASNAKDEMPLSSDNFDSTDQPYYSYESPNMIRNPNASGNSTFKSASDTDNNFSLEGEYIQQRADHTTLLSSSNTNTPSQRSENTQSRRNSPGSASKPIYVRNSHIVVKTPKATAHVFEPNQTPDAREHQPQQQPLRSALRGDATATPARGWLAAGQNSNALPSVNRKVSFYGISPEASTESSHQAGHSNSSPYSSIDHLGSESRASLLENEAPPDMFNDLTSTEFSYKLRGYGQSTGKDGNIAKNDSALSSPHQKFTRLRAGSDPSIDQSYGFPSIHQALNEDLPGTFPRPHSSIGHNSSTEFNSHASLNMIMSQATSEYQAPSSGNDIAVTQNPYPLHSHVTSPMRIHSLTGGAGQLNTLHWQPTFMDGIRRFSGSHSSTTVNQNVGDIRSPDKPPRDHNNIDDVDDDLSAGSPSRSPNASPLNRKSPNKAVQPTRIRSPTQRSPNTMHPIGKGGHSRETSPKPVRGSPKSPPVRTTSPRSPTFASRSRASSNAASRRQSMSSTYTPSNSPSPRLRSQDSSGNKRPLSGRSNISPKMLPVTARTPSNKGQVTSPVVTPGAKVRRAQTTPRASVSSKSATADRKLDSMNVDSMTLPMGSRTDSSSSSRTSASVYHTPMNDNRNAPPVEQSSTSAPNSVNPLVRRLAIQNIMPQLPQTTPRQGSKLRAISGIGSKDSTPTKSPLNNIAGGDKSGQRDLTTNLVCMQQSRSNSMVQEPDSTTSSQALDFSVLLNQFDALNQLFTKDAASVAQEVLSTEQAWLEMHNALEQTQEQLVETNQKANEKQAKIDALESEKEQWVQERNDMQEQIKEYKDAVSSWRQRFDEAEQDREGLWTDGYKSRAELIATIRQLENDLAETRKELSDFKNLTDEYENDLGKMHEEHEAERKYLNQEIEGLRAEIEQGDADRDTEREEYLKEIENLKMANNLLVQRKNSGESNDDMSLLMELLGDLVEKNKQFRSQLNTNAESDHAINTPRASPTEDDGPSAPQDKASSDDNDVEQNVVQNYKDQIEQLKNDYSLLTETLRDMQEDHGECKEERDNALNQVSELRKELDSLSKHIEESNEKLAAQQKVIESSEERIESLVADNEGWELDYQALEEKLNNVTEKVNLNDSEAPKSANDEYLAQIDDLKAEIDELSKKYDELEKERDAISQELSDSKKSQKNLENQLNNLKTEMNNDENQLAIKHFNLTQEDATLSVEVRELERHIRDHKKRRHLLQTEQRYMSVQLREVLLNNAALRSELSEIILKRAGKLDQLESLKRGSDINYVPPNMVPSVSQIMDGSGPDMKDVDEHLADIQRLARQDGELPNTSIMMSPIRKGYPRDPSVHILDQQDILSEPNVNLSGMMLLSGQPEKARNPVTVKLQSALLEAQQQLESLQVECQDLRANIAEYEQERIQSHEDREEREDHINRLISQIEKFEESDERNKAKLESAGVVSRRVRRQADVLLRAMKRLNGSSMASSSAIITSPTLSSTQEFAKSSTVDIERHGSTDSVEQDELQALRDDNSMLNAFFDHPLPGSNEQSDNDASKLNENDKKSSAERSSPDHLMDSVSKNHYVELDLEEVGTLVSQVYEELKCIRSNVSKIRSERKLLLKRVGEQEHRKLPSWELNNKMDQRNRRRSSTFSSGIFSSPKNASMNSQIATPLSVNRHRTPLKTVVENLEDKVEYTEEFEPPMSLYLIDETQIMEHTGGASKDGTPRNKNQGAVERRNILGDDDDQQLEDTPSKAWSNAKEAEWRRKVVKAEFKLSNAQDQIASFESLVNEQRRSLEQARIELAKVQAENRALHKHRRSSISAIGPNHTSTMDLKWGDTEALKSELEVFKARNQAYFTRVDVLCDELNEISMKKAASKTMRRIQRRLSKTSKTPKKDELGPQDASDANKSQSDKDDQLYISLLAELSATLDVSATLKDGQSIKSKIVELAKEVRSRMREKEAVLNLLEDELDQARNNLEQAKTGKERGNQDSDLQDIIMQLEKQKKDAEAEFNEQKLITENLTAKVTQLQKDLQVKKDEANDLTFERDGWREQVKALEKSLEYEMEENDVLRQELDNMRADREKSVINMVLGNDGGNISSEQPSMQQSDWEQIKTQCTNIGRESEANVWRAALNRSRRVNGTDIAFIKWELNLWRNLMLDTFKDAMTRITQLPGNSFEWSLKYDKQVSLVQNGIDQFEASLDSVYQRISAINEVFIHQKRKLSSSEYSKQIDDQMRSLDPLRAMTWYKKLKSLISDATNTIISAEVAAKASVRGENGETFTFEALVSDKSGGRHPKLSPEQKAAIHEEMRRREDKIAFKYQSEVESLRSQRRQDRTSYKKALETTRRDFHRHLDRYTEKQRLMVYECRYLRGRIQLAMAKSEAHKFEKRFLSLLLGGPQGIIERMENTLEPSETPSRQNPRSEVIRRRWRRVLWIVRFKSRTASGISEIKSLKSIKAMAVKSSNAYMTKYSTISSNTSDDVELDTNKPQSQTKKQSPLSGQPSLTPSPSSSNENVLVSRNAAIRKNATPITPSKLRNIVSDLESSSPSSSLSMS</sequence>
<feature type="region of interest" description="Disordered" evidence="2">
    <location>
        <begin position="786"/>
        <end position="812"/>
    </location>
</feature>
<feature type="compositionally biased region" description="Polar residues" evidence="2">
    <location>
        <begin position="110"/>
        <end position="120"/>
    </location>
</feature>
<feature type="compositionally biased region" description="Polar residues" evidence="2">
    <location>
        <begin position="2579"/>
        <end position="2610"/>
    </location>
</feature>
<dbReference type="GO" id="GO:0000146">
    <property type="term" value="F:microfilament motor activity"/>
    <property type="evidence" value="ECO:0007669"/>
    <property type="project" value="TreeGrafter"/>
</dbReference>
<feature type="compositionally biased region" description="Polar residues" evidence="2">
    <location>
        <begin position="196"/>
        <end position="210"/>
    </location>
</feature>
<feature type="compositionally biased region" description="Low complexity" evidence="2">
    <location>
        <begin position="184"/>
        <end position="195"/>
    </location>
</feature>
<dbReference type="OrthoDB" id="5569734at2759"/>
<comment type="caution">
    <text evidence="3">The sequence shown here is derived from an EMBL/GenBank/DDBJ whole genome shotgun (WGS) entry which is preliminary data.</text>
</comment>
<feature type="region of interest" description="Disordered" evidence="2">
    <location>
        <begin position="1630"/>
        <end position="1670"/>
    </location>
</feature>
<feature type="compositionally biased region" description="Polar residues" evidence="2">
    <location>
        <begin position="735"/>
        <end position="754"/>
    </location>
</feature>
<accession>A0A9W8DV99</accession>
<feature type="compositionally biased region" description="Polar residues" evidence="2">
    <location>
        <begin position="128"/>
        <end position="166"/>
    </location>
</feature>
<feature type="region of interest" description="Disordered" evidence="2">
    <location>
        <begin position="33"/>
        <end position="92"/>
    </location>
</feature>
<feature type="compositionally biased region" description="Polar residues" evidence="2">
    <location>
        <begin position="493"/>
        <end position="504"/>
    </location>
</feature>
<feature type="coiled-coil region" evidence="1">
    <location>
        <begin position="1480"/>
        <end position="1542"/>
    </location>
</feature>